<keyword evidence="2" id="KW-1185">Reference proteome</keyword>
<dbReference type="KEGG" id="sphi:TS85_22250"/>
<dbReference type="InterPro" id="IPR018661">
    <property type="entry name" value="DUF2093"/>
</dbReference>
<gene>
    <name evidence="1" type="ORF">TS85_22250</name>
</gene>
<accession>A0A7U4JBU8</accession>
<name>A0A7U4JBU8_9SPHN</name>
<dbReference type="EMBL" id="CP010836">
    <property type="protein sequence ID" value="AJP73937.1"/>
    <property type="molecule type" value="Genomic_DNA"/>
</dbReference>
<organism evidence="1 2">
    <name type="scientific">Sphingomonas hengshuiensis</name>
    <dbReference type="NCBI Taxonomy" id="1609977"/>
    <lineage>
        <taxon>Bacteria</taxon>
        <taxon>Pseudomonadati</taxon>
        <taxon>Pseudomonadota</taxon>
        <taxon>Alphaproteobacteria</taxon>
        <taxon>Sphingomonadales</taxon>
        <taxon>Sphingomonadaceae</taxon>
        <taxon>Sphingomonas</taxon>
    </lineage>
</organism>
<dbReference type="OrthoDB" id="9801906at2"/>
<dbReference type="RefSeq" id="WP_044335181.1">
    <property type="nucleotide sequence ID" value="NZ_CP010836.1"/>
</dbReference>
<evidence type="ECO:0008006" key="3">
    <source>
        <dbReference type="Google" id="ProtNLM"/>
    </source>
</evidence>
<evidence type="ECO:0000313" key="1">
    <source>
        <dbReference type="EMBL" id="AJP73937.1"/>
    </source>
</evidence>
<protein>
    <recommendedName>
        <fullName evidence="3">DUF2093 domain-containing protein</fullName>
    </recommendedName>
</protein>
<dbReference type="Pfam" id="PF09866">
    <property type="entry name" value="DUF2093"/>
    <property type="match status" value="1"/>
</dbReference>
<reference evidence="1 2" key="1">
    <citation type="journal article" date="2015" name="Int. J. Syst. Evol. Microbiol.">
        <title>Sphingomonas hengshuiensis sp. nov., isolated from lake wetland.</title>
        <authorList>
            <person name="Wei S."/>
            <person name="Wang T."/>
            <person name="Liu H."/>
            <person name="Zhang C."/>
            <person name="Guo J."/>
            <person name="Wang Q."/>
            <person name="Liang K."/>
            <person name="Zhang Z."/>
        </authorList>
    </citation>
    <scope>NUCLEOTIDE SEQUENCE [LARGE SCALE GENOMIC DNA]</scope>
    <source>
        <strain evidence="1 2">WHSC-8</strain>
    </source>
</reference>
<reference evidence="1 2" key="2">
    <citation type="submission" date="2015-02" db="EMBL/GenBank/DDBJ databases">
        <title>The complete genome of Sphingomonas hengshuiensis sp. WHSC-8 isolated from soil of Hengshui Lake.</title>
        <authorList>
            <person name="Wei S."/>
            <person name="Guo J."/>
            <person name="Su C."/>
            <person name="Wu R."/>
            <person name="Zhang Z."/>
            <person name="Liang K."/>
            <person name="Li H."/>
            <person name="Wang T."/>
            <person name="Liu H."/>
            <person name="Zhang C."/>
            <person name="Li Z."/>
            <person name="Wang Q."/>
            <person name="Meng J."/>
        </authorList>
    </citation>
    <scope>NUCLEOTIDE SEQUENCE [LARGE SCALE GENOMIC DNA]</scope>
    <source>
        <strain evidence="1 2">WHSC-8</strain>
    </source>
</reference>
<dbReference type="AlphaFoldDB" id="A0A7U4JBU8"/>
<evidence type="ECO:0000313" key="2">
    <source>
        <dbReference type="Proteomes" id="UP000032300"/>
    </source>
</evidence>
<sequence>MLMSNSARPARLHYLANGFRVIAPGDHVICAVSGGRIAVDALRYWSVARQEPYASAEEAAQAMHGVGARV</sequence>
<proteinExistence type="predicted"/>
<dbReference type="Proteomes" id="UP000032300">
    <property type="component" value="Chromosome"/>
</dbReference>